<dbReference type="GO" id="GO:0000272">
    <property type="term" value="P:polysaccharide catabolic process"/>
    <property type="evidence" value="ECO:0007669"/>
    <property type="project" value="UniProtKB-KW"/>
</dbReference>
<keyword evidence="5" id="KW-1185">Reference proteome</keyword>
<dbReference type="KEGG" id="cmax:111498382"/>
<evidence type="ECO:0000313" key="6">
    <source>
        <dbReference type="RefSeq" id="XP_023005368.1"/>
    </source>
</evidence>
<dbReference type="AlphaFoldDB" id="A0A6J1L200"/>
<dbReference type="EC" id="3.2.1.2" evidence="4"/>
<dbReference type="SUPFAM" id="SSF51445">
    <property type="entry name" value="(Trans)glycosidases"/>
    <property type="match status" value="1"/>
</dbReference>
<dbReference type="Proteomes" id="UP000504608">
    <property type="component" value="Unplaced"/>
</dbReference>
<evidence type="ECO:0000256" key="3">
    <source>
        <dbReference type="ARBA" id="ARBA00023326"/>
    </source>
</evidence>
<evidence type="ECO:0000313" key="5">
    <source>
        <dbReference type="Proteomes" id="UP000504608"/>
    </source>
</evidence>
<sequence length="544" mass="62197">MENRSVEEFSRFSSFLSLVMATVESGGVVCRCREMGSCFPGEARFQGKQIIKKNLSSFSTIPFFRNSFLDRRRLTARNNRIIRMEAREKSRSKIVNSSRRNKVPVFMMLPVDVFETGPSGKMRIPRFKAIRASLNALKVAGVHGVAVEVWWGVVERFSPLSYDWFLYEHLFKLISDCGLKLHAALSFHSNIRSTFRGKEGVSLPQWILEIGAHNRDIYYQDQKGMSNDDYLTLGVDNFPLFSGRTALECYGDFILSFVNKFDHLIGDLIEEISIGLGPSGELRYPAHPFEDGRWRFPGIGEFQCYDKYMMDDLKMAACRVGKPQWGERGPQNAGGYNSSLSAAPFFKEGDENFLSDYGHFFLEWYSGRLIHHADAILEKAAQLLKKYKKNNLPSVILVAKLGGIYWWYNTVSHPAELTAGYYNTESRDGYDPVTSMLSRHGAALHIPCLEMADSETPASCFCSPERLLKQIVGTSEQNVIHLTGRNTNERFDKDGLWQIHYNCCRPLAAAVVKSFTFFRMNDKIFRLENWNNFLPFIRMMSTDH</sequence>
<comment type="similarity">
    <text evidence="1 4">Belongs to the glycosyl hydrolase 14 family.</text>
</comment>
<protein>
    <recommendedName>
        <fullName evidence="4">Beta-amylase</fullName>
        <ecNumber evidence="4">3.2.1.2</ecNumber>
    </recommendedName>
</protein>
<dbReference type="PANTHER" id="PTHR31352">
    <property type="entry name" value="BETA-AMYLASE 1, CHLOROPLASTIC"/>
    <property type="match status" value="1"/>
</dbReference>
<proteinExistence type="inferred from homology"/>
<evidence type="ECO:0000256" key="1">
    <source>
        <dbReference type="ARBA" id="ARBA00005652"/>
    </source>
</evidence>
<dbReference type="PANTHER" id="PTHR31352:SF37">
    <property type="entry name" value="INACTIVE BETA-AMYLASE 4, CHLOROPLASTIC"/>
    <property type="match status" value="1"/>
</dbReference>
<dbReference type="GO" id="GO:0016161">
    <property type="term" value="F:beta-amylase activity"/>
    <property type="evidence" value="ECO:0007669"/>
    <property type="project" value="UniProtKB-EC"/>
</dbReference>
<dbReference type="PRINTS" id="PR00750">
    <property type="entry name" value="BETAAMYLASE"/>
</dbReference>
<dbReference type="RefSeq" id="XP_023005368.1">
    <property type="nucleotide sequence ID" value="XM_023149600.1"/>
</dbReference>
<organism evidence="5 6">
    <name type="scientific">Cucurbita maxima</name>
    <name type="common">Pumpkin</name>
    <name type="synonym">Winter squash</name>
    <dbReference type="NCBI Taxonomy" id="3661"/>
    <lineage>
        <taxon>Eukaryota</taxon>
        <taxon>Viridiplantae</taxon>
        <taxon>Streptophyta</taxon>
        <taxon>Embryophyta</taxon>
        <taxon>Tracheophyta</taxon>
        <taxon>Spermatophyta</taxon>
        <taxon>Magnoliopsida</taxon>
        <taxon>eudicotyledons</taxon>
        <taxon>Gunneridae</taxon>
        <taxon>Pentapetalae</taxon>
        <taxon>rosids</taxon>
        <taxon>fabids</taxon>
        <taxon>Cucurbitales</taxon>
        <taxon>Cucurbitaceae</taxon>
        <taxon>Cucurbiteae</taxon>
        <taxon>Cucurbita</taxon>
    </lineage>
</organism>
<keyword evidence="2 4" id="KW-0119">Carbohydrate metabolism</keyword>
<dbReference type="SMR" id="A0A6J1L200"/>
<dbReference type="Pfam" id="PF01373">
    <property type="entry name" value="Glyco_hydro_14"/>
    <property type="match status" value="1"/>
</dbReference>
<gene>
    <name evidence="6" type="primary">LOC111498382</name>
</gene>
<evidence type="ECO:0000256" key="2">
    <source>
        <dbReference type="ARBA" id="ARBA00023277"/>
    </source>
</evidence>
<accession>A0A6J1L200</accession>
<name>A0A6J1L200_CUCMA</name>
<dbReference type="Gene3D" id="3.20.20.80">
    <property type="entry name" value="Glycosidases"/>
    <property type="match status" value="1"/>
</dbReference>
<dbReference type="InterPro" id="IPR017853">
    <property type="entry name" value="GH"/>
</dbReference>
<dbReference type="OrthoDB" id="1660156at2759"/>
<evidence type="ECO:0000256" key="4">
    <source>
        <dbReference type="RuleBase" id="RU000509"/>
    </source>
</evidence>
<comment type="catalytic activity">
    <reaction evidence="4">
        <text>Hydrolysis of (1-&gt;4)-alpha-D-glucosidic linkages in polysaccharides so as to remove successive maltose units from the non-reducing ends of the chains.</text>
        <dbReference type="EC" id="3.2.1.2"/>
    </reaction>
</comment>
<keyword evidence="4" id="KW-0378">Hydrolase</keyword>
<dbReference type="GeneID" id="111498382"/>
<reference evidence="6" key="1">
    <citation type="submission" date="2025-08" db="UniProtKB">
        <authorList>
            <consortium name="RefSeq"/>
        </authorList>
    </citation>
    <scope>IDENTIFICATION</scope>
    <source>
        <tissue evidence="6">Young leaves</tissue>
    </source>
</reference>
<keyword evidence="3 4" id="KW-0624">Polysaccharide degradation</keyword>
<dbReference type="InterPro" id="IPR001554">
    <property type="entry name" value="Glyco_hydro_14"/>
</dbReference>
<keyword evidence="4" id="KW-0326">Glycosidase</keyword>